<accession>A0A081BNS5</accession>
<sequence length="149" mass="16872">MIVISNSSPIIALSRIQRLDIFQQLFGKVIIPPIVYQEVAPEHKSGTQYEHIHNAVAEFIEVIEPQTVYAFTRNLQQGERGVLNLALELNADMLIIDDRKARNEAREMGIRAVIALTVDILKQAEARQIIPSYIQIIAELRTKNIFLPA</sequence>
<evidence type="ECO:0000313" key="2">
    <source>
        <dbReference type="Proteomes" id="UP000030700"/>
    </source>
</evidence>
<dbReference type="Pfam" id="PF11848">
    <property type="entry name" value="DUF3368"/>
    <property type="match status" value="1"/>
</dbReference>
<dbReference type="HOGENOM" id="CLU_115769_0_1_0"/>
<dbReference type="EMBL" id="DF820458">
    <property type="protein sequence ID" value="GAK52041.1"/>
    <property type="molecule type" value="Genomic_DNA"/>
</dbReference>
<dbReference type="Proteomes" id="UP000030700">
    <property type="component" value="Unassembled WGS sequence"/>
</dbReference>
<dbReference type="PANTHER" id="PTHR39550:SF1">
    <property type="entry name" value="SLL0658 PROTEIN"/>
    <property type="match status" value="1"/>
</dbReference>
<keyword evidence="2" id="KW-1185">Reference proteome</keyword>
<protein>
    <recommendedName>
        <fullName evidence="3">DUF3368 domain-containing protein</fullName>
    </recommendedName>
</protein>
<name>A0A081BNS5_9BACT</name>
<reference evidence="1" key="1">
    <citation type="journal article" date="2015" name="PeerJ">
        <title>First genomic representation of candidate bacterial phylum KSB3 points to enhanced environmental sensing as a trigger of wastewater bulking.</title>
        <authorList>
            <person name="Sekiguchi Y."/>
            <person name="Ohashi A."/>
            <person name="Parks D.H."/>
            <person name="Yamauchi T."/>
            <person name="Tyson G.W."/>
            <person name="Hugenholtz P."/>
        </authorList>
    </citation>
    <scope>NUCLEOTIDE SEQUENCE [LARGE SCALE GENOMIC DNA]</scope>
</reference>
<proteinExistence type="predicted"/>
<evidence type="ECO:0008006" key="3">
    <source>
        <dbReference type="Google" id="ProtNLM"/>
    </source>
</evidence>
<dbReference type="STRING" id="1499966.U14_03288"/>
<dbReference type="PANTHER" id="PTHR39550">
    <property type="entry name" value="SLL0658 PROTEIN"/>
    <property type="match status" value="1"/>
</dbReference>
<evidence type="ECO:0000313" key="1">
    <source>
        <dbReference type="EMBL" id="GAK52041.1"/>
    </source>
</evidence>
<dbReference type="AlphaFoldDB" id="A0A081BNS5"/>
<gene>
    <name evidence="1" type="ORF">U14_03288</name>
</gene>
<organism evidence="1">
    <name type="scientific">Candidatus Moduliflexus flocculans</name>
    <dbReference type="NCBI Taxonomy" id="1499966"/>
    <lineage>
        <taxon>Bacteria</taxon>
        <taxon>Candidatus Moduliflexota</taxon>
        <taxon>Candidatus Moduliflexia</taxon>
        <taxon>Candidatus Moduliflexales</taxon>
        <taxon>Candidatus Moduliflexaceae</taxon>
    </lineage>
</organism>
<dbReference type="InterPro" id="IPR021799">
    <property type="entry name" value="PIN-like_prokaryotic"/>
</dbReference>